<keyword evidence="6 7" id="KW-0472">Membrane</keyword>
<feature type="transmembrane region" description="Helical" evidence="7">
    <location>
        <begin position="73"/>
        <end position="94"/>
    </location>
</feature>
<comment type="subcellular location">
    <subcellularLocation>
        <location evidence="1">Cell membrane</location>
        <topology evidence="1">Multi-pass membrane protein</topology>
    </subcellularLocation>
</comment>
<keyword evidence="3" id="KW-1003">Cell membrane</keyword>
<organism evidence="8 9">
    <name type="scientific">Salmonella diarizonae</name>
    <dbReference type="NCBI Taxonomy" id="59204"/>
    <lineage>
        <taxon>Bacteria</taxon>
        <taxon>Pseudomonadati</taxon>
        <taxon>Pseudomonadota</taxon>
        <taxon>Gammaproteobacteria</taxon>
        <taxon>Enterobacterales</taxon>
        <taxon>Enterobacteriaceae</taxon>
        <taxon>Salmonella</taxon>
    </lineage>
</organism>
<evidence type="ECO:0000256" key="4">
    <source>
        <dbReference type="ARBA" id="ARBA00022692"/>
    </source>
</evidence>
<dbReference type="GO" id="GO:0005886">
    <property type="term" value="C:plasma membrane"/>
    <property type="evidence" value="ECO:0007669"/>
    <property type="project" value="UniProtKB-SubCell"/>
</dbReference>
<dbReference type="PANTHER" id="PTHR34856:SF2">
    <property type="entry name" value="PROTEIN NRFD"/>
    <property type="match status" value="1"/>
</dbReference>
<evidence type="ECO:0000256" key="7">
    <source>
        <dbReference type="SAM" id="Phobius"/>
    </source>
</evidence>
<sequence length="319" mass="36030">MGSTIFLFYWHCRLRRTVCLLSSLAEKDAATEENRALLIAITCAITAPLALTADLHQTARVWHFYAWPTPWSWMPWGALFLPLFTGFLALWFLAQQMKRLLNKSYNVTKWLALASALCAVGLLIYTGREVSVVLARPIWFSYAFPVAMFLSALQAFFALMIVAARRDSVRLPKILWGQIWTLAALGLLVAMWVSGDTLSGTAIRQWITVALSAKYYAVGWIALWVLTLLFCSMALRHPLSQLRRVLLVLSALALCWLMRWTLLIQVQTVPKFNAQFNPYSLPGGTDGWLAILGTFGLWIALLIIIRETLNGLTRRLQHG</sequence>
<evidence type="ECO:0000256" key="1">
    <source>
        <dbReference type="ARBA" id="ARBA00004651"/>
    </source>
</evidence>
<evidence type="ECO:0000256" key="6">
    <source>
        <dbReference type="ARBA" id="ARBA00023136"/>
    </source>
</evidence>
<feature type="transmembrane region" description="Helical" evidence="7">
    <location>
        <begin position="174"/>
        <end position="195"/>
    </location>
</feature>
<dbReference type="EMBL" id="UGXH01000003">
    <property type="protein sequence ID" value="SUG55457.1"/>
    <property type="molecule type" value="Genomic_DNA"/>
</dbReference>
<dbReference type="FunFam" id="1.20.1630.10:FF:000002">
    <property type="entry name" value="Tetrathionate reductase subunit C"/>
    <property type="match status" value="1"/>
</dbReference>
<protein>
    <submittedName>
        <fullName evidence="8">Tetrathionate reductase subunit C (Membrane protein)</fullName>
    </submittedName>
</protein>
<feature type="transmembrane region" description="Helical" evidence="7">
    <location>
        <begin position="215"/>
        <end position="235"/>
    </location>
</feature>
<evidence type="ECO:0000256" key="3">
    <source>
        <dbReference type="ARBA" id="ARBA00022475"/>
    </source>
</evidence>
<keyword evidence="5 7" id="KW-1133">Transmembrane helix</keyword>
<evidence type="ECO:0000313" key="9">
    <source>
        <dbReference type="Proteomes" id="UP000254633"/>
    </source>
</evidence>
<evidence type="ECO:0000313" key="8">
    <source>
        <dbReference type="EMBL" id="SUG55457.1"/>
    </source>
</evidence>
<feature type="transmembrane region" description="Helical" evidence="7">
    <location>
        <begin position="139"/>
        <end position="162"/>
    </location>
</feature>
<evidence type="ECO:0000256" key="5">
    <source>
        <dbReference type="ARBA" id="ARBA00022989"/>
    </source>
</evidence>
<gene>
    <name evidence="8" type="primary">ttrC</name>
    <name evidence="8" type="ORF">NCTC10060_02598</name>
</gene>
<dbReference type="AlphaFoldDB" id="A0A379TXZ6"/>
<comment type="similarity">
    <text evidence="2">Belongs to the NrfD family.</text>
</comment>
<reference evidence="8 9" key="1">
    <citation type="submission" date="2018-06" db="EMBL/GenBank/DDBJ databases">
        <authorList>
            <consortium name="Pathogen Informatics"/>
            <person name="Doyle S."/>
        </authorList>
    </citation>
    <scope>NUCLEOTIDE SEQUENCE [LARGE SCALE GENOMIC DNA]</scope>
    <source>
        <strain evidence="8 9">NCTC10060</strain>
    </source>
</reference>
<dbReference type="InterPro" id="IPR005614">
    <property type="entry name" value="NrfD-like"/>
</dbReference>
<feature type="transmembrane region" description="Helical" evidence="7">
    <location>
        <begin position="247"/>
        <end position="267"/>
    </location>
</feature>
<dbReference type="Gene3D" id="1.20.1630.10">
    <property type="entry name" value="Formate dehydrogenase/DMSO reductase domain"/>
    <property type="match status" value="1"/>
</dbReference>
<dbReference type="PANTHER" id="PTHR34856">
    <property type="entry name" value="PROTEIN NRFD"/>
    <property type="match status" value="1"/>
</dbReference>
<proteinExistence type="inferred from homology"/>
<feature type="transmembrane region" description="Helical" evidence="7">
    <location>
        <begin position="106"/>
        <end position="127"/>
    </location>
</feature>
<keyword evidence="4 7" id="KW-0812">Transmembrane</keyword>
<dbReference type="NCBIfam" id="NF011568">
    <property type="entry name" value="PRK14992.1"/>
    <property type="match status" value="1"/>
</dbReference>
<dbReference type="Pfam" id="PF03916">
    <property type="entry name" value="NrfD"/>
    <property type="match status" value="1"/>
</dbReference>
<name>A0A379TXZ6_SALDZ</name>
<feature type="transmembrane region" description="Helical" evidence="7">
    <location>
        <begin position="36"/>
        <end position="53"/>
    </location>
</feature>
<dbReference type="Proteomes" id="UP000254633">
    <property type="component" value="Unassembled WGS sequence"/>
</dbReference>
<accession>A0A379TXZ6</accession>
<evidence type="ECO:0000256" key="2">
    <source>
        <dbReference type="ARBA" id="ARBA00008929"/>
    </source>
</evidence>
<feature type="transmembrane region" description="Helical" evidence="7">
    <location>
        <begin position="287"/>
        <end position="305"/>
    </location>
</feature>
<dbReference type="InterPro" id="IPR052049">
    <property type="entry name" value="Electron_transfer_protein"/>
</dbReference>